<protein>
    <submittedName>
        <fullName evidence="10">P-loop nucleotide (UMP) kinase</fullName>
    </submittedName>
</protein>
<dbReference type="PANTHER" id="PTHR23359">
    <property type="entry name" value="NUCLEOTIDE KINASE"/>
    <property type="match status" value="1"/>
</dbReference>
<dbReference type="FunCoup" id="Q5CSD7">
    <property type="interactions" value="225"/>
</dbReference>
<evidence type="ECO:0000256" key="7">
    <source>
        <dbReference type="ARBA" id="ARBA00023242"/>
    </source>
</evidence>
<dbReference type="GO" id="GO:0006207">
    <property type="term" value="P:'de novo' pyrimidine nucleobase biosynthetic process"/>
    <property type="evidence" value="ECO:0007669"/>
    <property type="project" value="InterPro"/>
</dbReference>
<evidence type="ECO:0000256" key="5">
    <source>
        <dbReference type="ARBA" id="ARBA00022840"/>
    </source>
</evidence>
<organism evidence="10 11">
    <name type="scientific">Cryptosporidium parvum (strain Iowa II)</name>
    <dbReference type="NCBI Taxonomy" id="353152"/>
    <lineage>
        <taxon>Eukaryota</taxon>
        <taxon>Sar</taxon>
        <taxon>Alveolata</taxon>
        <taxon>Apicomplexa</taxon>
        <taxon>Conoidasida</taxon>
        <taxon>Coccidia</taxon>
        <taxon>Eucoccidiorida</taxon>
        <taxon>Eimeriorina</taxon>
        <taxon>Cryptosporidiidae</taxon>
        <taxon>Cryptosporidium</taxon>
    </lineage>
</organism>
<dbReference type="GO" id="GO:0019205">
    <property type="term" value="F:nucleobase-containing compound kinase activity"/>
    <property type="evidence" value="ECO:0007669"/>
    <property type="project" value="InterPro"/>
</dbReference>
<dbReference type="PRINTS" id="PR00094">
    <property type="entry name" value="ADENYLTKNASE"/>
</dbReference>
<reference evidence="10 11" key="1">
    <citation type="journal article" date="2004" name="Science">
        <title>Complete genome sequence of the apicomplexan, Cryptosporidium parvum.</title>
        <authorList>
            <person name="Abrahamsen M.S."/>
            <person name="Templeton T.J."/>
            <person name="Enomoto S."/>
            <person name="Abrahante J.E."/>
            <person name="Zhu G."/>
            <person name="Lancto C.A."/>
            <person name="Deng M."/>
            <person name="Liu C."/>
            <person name="Widmer G."/>
            <person name="Tzipori S."/>
            <person name="Buck G.A."/>
            <person name="Xu P."/>
            <person name="Bankier A.T."/>
            <person name="Dear P.H."/>
            <person name="Konfortov B.A."/>
            <person name="Spriggs H.F."/>
            <person name="Iyer L."/>
            <person name="Anantharaman V."/>
            <person name="Aravind L."/>
            <person name="Kapur V."/>
        </authorList>
    </citation>
    <scope>NUCLEOTIDE SEQUENCE [LARGE SCALE GENOMIC DNA]</scope>
    <source>
        <strain evidence="11">Iowa II</strain>
    </source>
</reference>
<dbReference type="OMA" id="GTQCDRM"/>
<dbReference type="STRING" id="353152.Q5CSD7"/>
<dbReference type="GO" id="GO:0006221">
    <property type="term" value="P:pyrimidine nucleotide biosynthetic process"/>
    <property type="evidence" value="ECO:0007669"/>
    <property type="project" value="UniProtKB-KW"/>
</dbReference>
<evidence type="ECO:0000313" key="11">
    <source>
        <dbReference type="Proteomes" id="UP000006726"/>
    </source>
</evidence>
<keyword evidence="11" id="KW-1185">Reference proteome</keyword>
<keyword evidence="1" id="KW-0963">Cytoplasm</keyword>
<evidence type="ECO:0000256" key="9">
    <source>
        <dbReference type="RuleBase" id="RU003330"/>
    </source>
</evidence>
<dbReference type="PROSITE" id="PS00113">
    <property type="entry name" value="ADENYLATE_KINASE"/>
    <property type="match status" value="1"/>
</dbReference>
<comment type="catalytic activity">
    <reaction evidence="8">
        <text>UMP + ATP = UDP + ADP</text>
        <dbReference type="Rhea" id="RHEA:24400"/>
        <dbReference type="ChEBI" id="CHEBI:30616"/>
        <dbReference type="ChEBI" id="CHEBI:57865"/>
        <dbReference type="ChEBI" id="CHEBI:58223"/>
        <dbReference type="ChEBI" id="CHEBI:456216"/>
        <dbReference type="EC" id="2.7.4.14"/>
    </reaction>
</comment>
<dbReference type="RefSeq" id="XP_628130.1">
    <property type="nucleotide sequence ID" value="XM_628130.1"/>
</dbReference>
<keyword evidence="6" id="KW-0665">Pyrimidine biosynthesis</keyword>
<gene>
    <name evidence="10" type="ORF">cgd1_3140</name>
</gene>
<evidence type="ECO:0000256" key="8">
    <source>
        <dbReference type="ARBA" id="ARBA00048116"/>
    </source>
</evidence>
<keyword evidence="4 9" id="KW-0418">Kinase</keyword>
<name>Q5CSD7_CRYPI</name>
<dbReference type="Gene3D" id="3.40.50.300">
    <property type="entry name" value="P-loop containing nucleotide triphosphate hydrolases"/>
    <property type="match status" value="1"/>
</dbReference>
<dbReference type="KEGG" id="cpv:cgd1_3140"/>
<keyword evidence="5" id="KW-0067">ATP-binding</keyword>
<sequence length="205" mass="23563">FFFGIRMSQNKPFVLFCLGPPGSGKGTQCAKIVDEFSFIHLSAGDCLREAMSRKDETSELIDSYIREGLIVPVEITVGLLKKKMQEYGWNDKYFLIDGFPRNQNNLDGWYKIIPDTDVNVIGCLFLNCDDNIVVERLLHRGETSGRVDDNKETIVKRLRVYHEETTPIIEYFKNSNKCFTVDTTGSIESVWEDLKKLFREKIISS</sequence>
<dbReference type="SUPFAM" id="SSF52540">
    <property type="entry name" value="P-loop containing nucleoside triphosphate hydrolases"/>
    <property type="match status" value="1"/>
</dbReference>
<dbReference type="GeneID" id="3371340"/>
<dbReference type="InterPro" id="IPR027417">
    <property type="entry name" value="P-loop_NTPase"/>
</dbReference>
<keyword evidence="3" id="KW-0547">Nucleotide-binding</keyword>
<dbReference type="EMBL" id="AAEE01000006">
    <property type="protein sequence ID" value="EAK88552.1"/>
    <property type="molecule type" value="Genomic_DNA"/>
</dbReference>
<dbReference type="InterPro" id="IPR006266">
    <property type="entry name" value="UMP_CMP_kinase"/>
</dbReference>
<dbReference type="NCBIfam" id="TIGR01359">
    <property type="entry name" value="UMP_CMP_kin_fam"/>
    <property type="match status" value="1"/>
</dbReference>
<evidence type="ECO:0000256" key="6">
    <source>
        <dbReference type="ARBA" id="ARBA00022975"/>
    </source>
</evidence>
<keyword evidence="2 9" id="KW-0808">Transferase</keyword>
<evidence type="ECO:0000313" key="10">
    <source>
        <dbReference type="EMBL" id="EAK88552.1"/>
    </source>
</evidence>
<dbReference type="GO" id="GO:0009123">
    <property type="term" value="P:nucleoside monophosphate metabolic process"/>
    <property type="evidence" value="ECO:0007669"/>
    <property type="project" value="UniProtKB-ARBA"/>
</dbReference>
<keyword evidence="7" id="KW-0539">Nucleus</keyword>
<dbReference type="InterPro" id="IPR033690">
    <property type="entry name" value="Adenylat_kinase_CS"/>
</dbReference>
<evidence type="ECO:0000256" key="3">
    <source>
        <dbReference type="ARBA" id="ARBA00022741"/>
    </source>
</evidence>
<dbReference type="HAMAP" id="MF_00235">
    <property type="entry name" value="Adenylate_kinase_Adk"/>
    <property type="match status" value="1"/>
</dbReference>
<dbReference type="AlphaFoldDB" id="Q5CSD7"/>
<dbReference type="GO" id="GO:0016776">
    <property type="term" value="F:phosphotransferase activity, phosphate group as acceptor"/>
    <property type="evidence" value="ECO:0007669"/>
    <property type="project" value="InterPro"/>
</dbReference>
<feature type="non-terminal residue" evidence="10">
    <location>
        <position position="1"/>
    </location>
</feature>
<evidence type="ECO:0000256" key="4">
    <source>
        <dbReference type="ARBA" id="ARBA00022777"/>
    </source>
</evidence>
<comment type="caution">
    <text evidence="10">The sequence shown here is derived from an EMBL/GenBank/DDBJ whole genome shotgun (WGS) entry which is preliminary data.</text>
</comment>
<dbReference type="Proteomes" id="UP000006726">
    <property type="component" value="Chromosome 1"/>
</dbReference>
<dbReference type="CDD" id="cd01428">
    <property type="entry name" value="ADK"/>
    <property type="match status" value="1"/>
</dbReference>
<comment type="similarity">
    <text evidence="9">Belongs to the adenylate kinase family.</text>
</comment>
<proteinExistence type="inferred from homology"/>
<dbReference type="InterPro" id="IPR000850">
    <property type="entry name" value="Adenylat/UMP-CMP_kin"/>
</dbReference>
<dbReference type="Pfam" id="PF00406">
    <property type="entry name" value="ADK"/>
    <property type="match status" value="1"/>
</dbReference>
<accession>Q5CSD7</accession>
<dbReference type="OrthoDB" id="442176at2759"/>
<evidence type="ECO:0000256" key="2">
    <source>
        <dbReference type="ARBA" id="ARBA00022679"/>
    </source>
</evidence>
<dbReference type="GO" id="GO:0005524">
    <property type="term" value="F:ATP binding"/>
    <property type="evidence" value="ECO:0007669"/>
    <property type="project" value="UniProtKB-KW"/>
</dbReference>
<evidence type="ECO:0000256" key="1">
    <source>
        <dbReference type="ARBA" id="ARBA00022490"/>
    </source>
</evidence>
<dbReference type="InParanoid" id="Q5CSD7"/>